<name>A0ABV6ZSF4_9HYPH</name>
<dbReference type="Proteomes" id="UP001595190">
    <property type="component" value="Unassembled WGS sequence"/>
</dbReference>
<evidence type="ECO:0000256" key="1">
    <source>
        <dbReference type="SAM" id="MobiDB-lite"/>
    </source>
</evidence>
<proteinExistence type="predicted"/>
<sequence>MSNPDFEHERQLLNGPSTGTSFSEGISLCMLDLKPMYLALAETALAAGWNRAEIAIAVTKLADLSPIGKALDISEYRHR</sequence>
<dbReference type="EMBL" id="JBHGPK010000079">
    <property type="protein sequence ID" value="MFC2255115.1"/>
    <property type="molecule type" value="Genomic_DNA"/>
</dbReference>
<feature type="region of interest" description="Disordered" evidence="1">
    <location>
        <begin position="1"/>
        <end position="20"/>
    </location>
</feature>
<dbReference type="RefSeq" id="WP_394315685.1">
    <property type="nucleotide sequence ID" value="NZ_JBHGPK010000079.1"/>
</dbReference>
<accession>A0ABV6ZSF4</accession>
<feature type="compositionally biased region" description="Basic and acidic residues" evidence="1">
    <location>
        <begin position="1"/>
        <end position="11"/>
    </location>
</feature>
<evidence type="ECO:0000313" key="3">
    <source>
        <dbReference type="Proteomes" id="UP001595190"/>
    </source>
</evidence>
<evidence type="ECO:0000313" key="2">
    <source>
        <dbReference type="EMBL" id="MFC2255115.1"/>
    </source>
</evidence>
<organism evidence="2 3">
    <name type="scientific">Labrys neptuniae</name>
    <dbReference type="NCBI Taxonomy" id="376174"/>
    <lineage>
        <taxon>Bacteria</taxon>
        <taxon>Pseudomonadati</taxon>
        <taxon>Pseudomonadota</taxon>
        <taxon>Alphaproteobacteria</taxon>
        <taxon>Hyphomicrobiales</taxon>
        <taxon>Xanthobacteraceae</taxon>
        <taxon>Labrys</taxon>
    </lineage>
</organism>
<protein>
    <submittedName>
        <fullName evidence="2">Uncharacterized protein</fullName>
    </submittedName>
</protein>
<gene>
    <name evidence="2" type="ORF">ACETRX_36665</name>
</gene>
<comment type="caution">
    <text evidence="2">The sequence shown here is derived from an EMBL/GenBank/DDBJ whole genome shotgun (WGS) entry which is preliminary data.</text>
</comment>
<reference evidence="2 3" key="1">
    <citation type="submission" date="2024-09" db="EMBL/GenBank/DDBJ databases">
        <title>Description of Labrys sedimenti sp. nov., isolated from a diclofenac-degrading enrichment culture, and genome-based reclassification of Labrys portucalensis as a later heterotypic synonym of Labrys neptuniae.</title>
        <authorList>
            <person name="Tancsics A."/>
            <person name="Csepanyi A."/>
        </authorList>
    </citation>
    <scope>NUCLEOTIDE SEQUENCE [LARGE SCALE GENOMIC DNA]</scope>
    <source>
        <strain evidence="2 3">LMG 23412</strain>
    </source>
</reference>